<dbReference type="Proteomes" id="UP000017184">
    <property type="component" value="Chromosome"/>
</dbReference>
<dbReference type="EMBL" id="CP004885">
    <property type="protein sequence ID" value="AGX88051.1"/>
    <property type="molecule type" value="Genomic_DNA"/>
</dbReference>
<dbReference type="InterPro" id="IPR010260">
    <property type="entry name" value="AlpA"/>
</dbReference>
<dbReference type="eggNOG" id="COG3311">
    <property type="taxonomic scope" value="Bacteria"/>
</dbReference>
<dbReference type="STRING" id="946483.Cenrod_1977"/>
<feature type="compositionally biased region" description="Low complexity" evidence="1">
    <location>
        <begin position="60"/>
        <end position="72"/>
    </location>
</feature>
<keyword evidence="3" id="KW-1185">Reference proteome</keyword>
<evidence type="ECO:0000256" key="1">
    <source>
        <dbReference type="SAM" id="MobiDB-lite"/>
    </source>
</evidence>
<dbReference type="AlphaFoldDB" id="U5N921"/>
<accession>U5N921</accession>
<proteinExistence type="predicted"/>
<dbReference type="KEGG" id="cbx:Cenrod_1977"/>
<feature type="region of interest" description="Disordered" evidence="1">
    <location>
        <begin position="53"/>
        <end position="80"/>
    </location>
</feature>
<evidence type="ECO:0000313" key="3">
    <source>
        <dbReference type="Proteomes" id="UP000017184"/>
    </source>
</evidence>
<reference evidence="2 3" key="1">
    <citation type="journal article" date="2013" name="Genome Biol.">
        <title>Genomic analysis reveals key aspects of prokaryotic symbiosis in the phototrophic consortium "Chlorochromatium aggregatum".</title>
        <authorList>
            <person name="Liu Z."/>
            <person name="Muller J."/>
            <person name="Li T."/>
            <person name="Alvey R.M."/>
            <person name="Vogl K."/>
            <person name="Frigaard N.U."/>
            <person name="Rockwell N.C."/>
            <person name="Boyd E.S."/>
            <person name="Tomsho L.P."/>
            <person name="Schuster S.C."/>
            <person name="Henke P."/>
            <person name="Rohde M."/>
            <person name="Overmann J."/>
            <person name="Bryant D.A."/>
        </authorList>
    </citation>
    <scope>NUCLEOTIDE SEQUENCE [LARGE SCALE GENOMIC DNA]</scope>
    <source>
        <strain evidence="2">CR</strain>
    </source>
</reference>
<protein>
    <recommendedName>
        <fullName evidence="4">AlpA family phage regulatory protein</fullName>
    </recommendedName>
</protein>
<name>U5N921_9BURK</name>
<organism evidence="2 3">
    <name type="scientific">Candidatus Symbiobacter mobilis CR</name>
    <dbReference type="NCBI Taxonomy" id="946483"/>
    <lineage>
        <taxon>Bacteria</taxon>
        <taxon>Pseudomonadati</taxon>
        <taxon>Pseudomonadota</taxon>
        <taxon>Betaproteobacteria</taxon>
        <taxon>Burkholderiales</taxon>
        <taxon>Comamonadaceae</taxon>
    </lineage>
</organism>
<sequence>MDMTLLRPKELAAELRLSRASAYRLAQEPGFPSAFRLSKGIRGWRRGEVHAWLENRREGPAPTASTTTTPTPNKGVRNAK</sequence>
<dbReference type="HOGENOM" id="CLU_2583229_0_0_4"/>
<dbReference type="RefSeq" id="WP_022774837.1">
    <property type="nucleotide sequence ID" value="NC_022576.1"/>
</dbReference>
<gene>
    <name evidence="2" type="ORF">Cenrod_1977</name>
</gene>
<evidence type="ECO:0000313" key="2">
    <source>
        <dbReference type="EMBL" id="AGX88051.1"/>
    </source>
</evidence>
<evidence type="ECO:0008006" key="4">
    <source>
        <dbReference type="Google" id="ProtNLM"/>
    </source>
</evidence>
<dbReference type="Pfam" id="PF05930">
    <property type="entry name" value="Phage_AlpA"/>
    <property type="match status" value="1"/>
</dbReference>